<evidence type="ECO:0000259" key="4">
    <source>
        <dbReference type="PROSITE" id="PS51776"/>
    </source>
</evidence>
<dbReference type="CDD" id="cd14445">
    <property type="entry name" value="RILP-like"/>
    <property type="match status" value="1"/>
</dbReference>
<dbReference type="GO" id="GO:0031267">
    <property type="term" value="F:small GTPase binding"/>
    <property type="evidence" value="ECO:0007669"/>
    <property type="project" value="TreeGrafter"/>
</dbReference>
<name>A0A915CUX5_9BILA</name>
<dbReference type="PROSITE" id="PS51776">
    <property type="entry name" value="RH1"/>
    <property type="match status" value="1"/>
</dbReference>
<feature type="coiled-coil region" evidence="2">
    <location>
        <begin position="183"/>
        <end position="224"/>
    </location>
</feature>
<evidence type="ECO:0000256" key="2">
    <source>
        <dbReference type="SAM" id="Coils"/>
    </source>
</evidence>
<feature type="compositionally biased region" description="Polar residues" evidence="3">
    <location>
        <begin position="292"/>
        <end position="304"/>
    </location>
</feature>
<evidence type="ECO:0000256" key="1">
    <source>
        <dbReference type="ARBA" id="ARBA00023054"/>
    </source>
</evidence>
<dbReference type="GO" id="GO:0060271">
    <property type="term" value="P:cilium assembly"/>
    <property type="evidence" value="ECO:0007669"/>
    <property type="project" value="TreeGrafter"/>
</dbReference>
<keyword evidence="1 2" id="KW-0175">Coiled coil</keyword>
<dbReference type="PANTHER" id="PTHR21502:SF4">
    <property type="entry name" value="RILP-LIKE PROTEIN HOMOLOG"/>
    <property type="match status" value="1"/>
</dbReference>
<dbReference type="PANTHER" id="PTHR21502">
    <property type="entry name" value="ZINC FINGER PROTEIN DZIP1"/>
    <property type="match status" value="1"/>
</dbReference>
<keyword evidence="5" id="KW-1185">Reference proteome</keyword>
<dbReference type="GO" id="GO:0051959">
    <property type="term" value="F:dynein light intermediate chain binding"/>
    <property type="evidence" value="ECO:0007669"/>
    <property type="project" value="TreeGrafter"/>
</dbReference>
<dbReference type="AlphaFoldDB" id="A0A915CUX5"/>
<evidence type="ECO:0000256" key="3">
    <source>
        <dbReference type="SAM" id="MobiDB-lite"/>
    </source>
</evidence>
<reference evidence="6" key="1">
    <citation type="submission" date="2022-11" db="UniProtKB">
        <authorList>
            <consortium name="WormBaseParasite"/>
        </authorList>
    </citation>
    <scope>IDENTIFICATION</scope>
</reference>
<proteinExistence type="predicted"/>
<evidence type="ECO:0000313" key="6">
    <source>
        <dbReference type="WBParaSite" id="jg12489"/>
    </source>
</evidence>
<organism evidence="5 6">
    <name type="scientific">Ditylenchus dipsaci</name>
    <dbReference type="NCBI Taxonomy" id="166011"/>
    <lineage>
        <taxon>Eukaryota</taxon>
        <taxon>Metazoa</taxon>
        <taxon>Ecdysozoa</taxon>
        <taxon>Nematoda</taxon>
        <taxon>Chromadorea</taxon>
        <taxon>Rhabditida</taxon>
        <taxon>Tylenchina</taxon>
        <taxon>Tylenchomorpha</taxon>
        <taxon>Sphaerularioidea</taxon>
        <taxon>Anguinidae</taxon>
        <taxon>Anguininae</taxon>
        <taxon>Ditylenchus</taxon>
    </lineage>
</organism>
<evidence type="ECO:0000313" key="5">
    <source>
        <dbReference type="Proteomes" id="UP000887574"/>
    </source>
</evidence>
<dbReference type="InterPro" id="IPR034743">
    <property type="entry name" value="RH1"/>
</dbReference>
<feature type="coiled-coil region" evidence="2">
    <location>
        <begin position="74"/>
        <end position="141"/>
    </location>
</feature>
<dbReference type="Pfam" id="PF09744">
    <property type="entry name" value="RH1"/>
    <property type="match status" value="1"/>
</dbReference>
<feature type="region of interest" description="Disordered" evidence="3">
    <location>
        <begin position="142"/>
        <end position="161"/>
    </location>
</feature>
<feature type="compositionally biased region" description="Low complexity" evidence="3">
    <location>
        <begin position="330"/>
        <end position="343"/>
    </location>
</feature>
<dbReference type="InterPro" id="IPR051241">
    <property type="entry name" value="DZIP_RILPL"/>
</dbReference>
<dbReference type="GO" id="GO:0005737">
    <property type="term" value="C:cytoplasm"/>
    <property type="evidence" value="ECO:0007669"/>
    <property type="project" value="TreeGrafter"/>
</dbReference>
<dbReference type="GO" id="GO:0036064">
    <property type="term" value="C:ciliary basal body"/>
    <property type="evidence" value="ECO:0007669"/>
    <property type="project" value="TreeGrafter"/>
</dbReference>
<protein>
    <submittedName>
        <fullName evidence="6">RH1 domain-containing protein</fullName>
    </submittedName>
</protein>
<accession>A0A915CUX5</accession>
<feature type="domain" description="RH1" evidence="4">
    <location>
        <begin position="13"/>
        <end position="101"/>
    </location>
</feature>
<dbReference type="Proteomes" id="UP000887574">
    <property type="component" value="Unplaced"/>
</dbReference>
<feature type="compositionally biased region" description="Basic and acidic residues" evidence="3">
    <location>
        <begin position="265"/>
        <end position="274"/>
    </location>
</feature>
<feature type="region of interest" description="Disordered" evidence="3">
    <location>
        <begin position="265"/>
        <end position="343"/>
    </location>
</feature>
<sequence length="393" mass="45161">MMETVAGTSPAMSNCSTSSSPSKYITVVDVYDLAESINRDFESLAEQFGKDPIESIVRKVICALETLEALAKNNDRDNAEIMDLQKGIERLQQEKIQRLRDKDTLERHDVSDLEENYKKEIEDLCRAVKSLQAENRSMKRKISTNVADDRGRSVSPEQNDFREQDLQAMLDLRQLQIQQKDQIKDLQRDINTYSCEVDNLQNNIEKLLRQNKELLRKNASLQKQGRILVQERAELLRRLQATEETNFQLRKVLNETSRACKDLESQRQFERENDNSPGFRCVNSGSAPGKEPTQSENAGSSSEQPSKDVFYNLSEKSQKSRTEQTAMVQSPAQMSSPSTSSVPCEEEISEECVVYGPINREPEEKLHPWKYERKQSGVRRFFRFFKELNTSGV</sequence>
<dbReference type="WBParaSite" id="jg12489">
    <property type="protein sequence ID" value="jg12489"/>
    <property type="gene ID" value="jg12489"/>
</dbReference>
<dbReference type="Gene3D" id="1.20.58.1770">
    <property type="match status" value="1"/>
</dbReference>
<feature type="region of interest" description="Disordered" evidence="3">
    <location>
        <begin position="1"/>
        <end position="20"/>
    </location>
</feature>